<comment type="caution">
    <text evidence="1">The sequence shown here is derived from an EMBL/GenBank/DDBJ whole genome shotgun (WGS) entry which is preliminary data.</text>
</comment>
<reference evidence="1 2" key="1">
    <citation type="journal article" date="2021" name="Nat. Commun.">
        <title>Reductive evolution and unique predatory mode in the CPR bacterium Vampirococcus lugosii.</title>
        <authorList>
            <person name="Moreira D."/>
            <person name="Zivanovic Y."/>
            <person name="Lopez-Archilla A.I."/>
            <person name="Iniesto M."/>
            <person name="Lopez-Garcia P."/>
        </authorList>
    </citation>
    <scope>NUCLEOTIDE SEQUENCE [LARGE SCALE GENOMIC DNA]</scope>
    <source>
        <strain evidence="1">Chiprana</strain>
    </source>
</reference>
<evidence type="ECO:0000313" key="1">
    <source>
        <dbReference type="EMBL" id="MBS8121718.1"/>
    </source>
</evidence>
<keyword evidence="2" id="KW-1185">Reference proteome</keyword>
<organism evidence="1 2">
    <name type="scientific">Candidatus Vampirococcus lugosii</name>
    <dbReference type="NCBI Taxonomy" id="2789015"/>
    <lineage>
        <taxon>Bacteria</taxon>
        <taxon>Candidatus Absconditibacteriota</taxon>
        <taxon>Vampirococcus</taxon>
    </lineage>
</organism>
<name>A0ABS5QLR5_9BACT</name>
<sequence>MQIKKIKLNFKSGFATELESDTILGYIFALDFDNLKDIFQEFNNGNAPFLISNGFFEGYLPKPFYFNPKLKIGSNISLDNILENEPNRKINKNIKYFPIDKNIFDYFFQGDDFEKFKKLVDKFKSNIPSYKINSHFKNFTTRFNLGETTPYVLENINYFDENIVLYIKIYDENMRQKFYNSMQIIFNTVGFGKYKSIGYGKIKTILLEDLNDKEKELFDYIENMKKEGIYYILNNYLPTQEEIKTFDLNKSNLDIQNKNTKTTQKNIFKGNMNFVYPGSLIYTNEKLKGTYYKIENSFNFGYLF</sequence>
<evidence type="ECO:0008006" key="3">
    <source>
        <dbReference type="Google" id="ProtNLM"/>
    </source>
</evidence>
<dbReference type="RefSeq" id="WP_213348523.1">
    <property type="nucleotide sequence ID" value="NZ_JAEDAM010000012.1"/>
</dbReference>
<protein>
    <recommendedName>
        <fullName evidence="3">CRISPR system Cms protein Csm4</fullName>
    </recommendedName>
</protein>
<evidence type="ECO:0000313" key="2">
    <source>
        <dbReference type="Proteomes" id="UP000680365"/>
    </source>
</evidence>
<gene>
    <name evidence="1" type="ORF">VAMP_21n116</name>
</gene>
<dbReference type="Proteomes" id="UP000680365">
    <property type="component" value="Unassembled WGS sequence"/>
</dbReference>
<accession>A0ABS5QLR5</accession>
<dbReference type="EMBL" id="JAEDAM010000012">
    <property type="protein sequence ID" value="MBS8121718.1"/>
    <property type="molecule type" value="Genomic_DNA"/>
</dbReference>
<proteinExistence type="predicted"/>